<dbReference type="HAMAP" id="MF_00772">
    <property type="entry name" value="OGT"/>
    <property type="match status" value="1"/>
</dbReference>
<dbReference type="FunFam" id="1.10.10.10:FF:000214">
    <property type="entry name" value="Methylated-DNA--protein-cysteine methyltransferase"/>
    <property type="match status" value="1"/>
</dbReference>
<comment type="catalytic activity">
    <reaction evidence="1 9">
        <text>a 4-O-methyl-thymidine in DNA + L-cysteinyl-[protein] = a thymidine in DNA + S-methyl-L-cysteinyl-[protein]</text>
        <dbReference type="Rhea" id="RHEA:53428"/>
        <dbReference type="Rhea" id="RHEA-COMP:10131"/>
        <dbReference type="Rhea" id="RHEA-COMP:10132"/>
        <dbReference type="Rhea" id="RHEA-COMP:13555"/>
        <dbReference type="Rhea" id="RHEA-COMP:13556"/>
        <dbReference type="ChEBI" id="CHEBI:29950"/>
        <dbReference type="ChEBI" id="CHEBI:82612"/>
        <dbReference type="ChEBI" id="CHEBI:137386"/>
        <dbReference type="ChEBI" id="CHEBI:137387"/>
        <dbReference type="EC" id="2.1.1.63"/>
    </reaction>
</comment>
<dbReference type="InterPro" id="IPR036217">
    <property type="entry name" value="MethylDNA_cys_MeTrfase_DNAb"/>
</dbReference>
<evidence type="ECO:0000313" key="13">
    <source>
        <dbReference type="Proteomes" id="UP000295727"/>
    </source>
</evidence>
<evidence type="ECO:0000259" key="10">
    <source>
        <dbReference type="Pfam" id="PF01035"/>
    </source>
</evidence>
<dbReference type="InterPro" id="IPR023546">
    <property type="entry name" value="MGMT"/>
</dbReference>
<feature type="domain" description="Methylguanine DNA methyltransferase ribonuclease-like" evidence="11">
    <location>
        <begin position="1"/>
        <end position="72"/>
    </location>
</feature>
<feature type="active site" description="Nucleophile; methyl group acceptor" evidence="9">
    <location>
        <position position="128"/>
    </location>
</feature>
<evidence type="ECO:0000256" key="9">
    <source>
        <dbReference type="HAMAP-Rule" id="MF_00772"/>
    </source>
</evidence>
<dbReference type="GO" id="GO:0005737">
    <property type="term" value="C:cytoplasm"/>
    <property type="evidence" value="ECO:0007669"/>
    <property type="project" value="UniProtKB-SubCell"/>
</dbReference>
<proteinExistence type="inferred from homology"/>
<keyword evidence="7 9" id="KW-0234">DNA repair</keyword>
<organism evidence="12 13">
    <name type="scientific">Paraburkholderia pallida</name>
    <dbReference type="NCBI Taxonomy" id="2547399"/>
    <lineage>
        <taxon>Bacteria</taxon>
        <taxon>Pseudomonadati</taxon>
        <taxon>Pseudomonadota</taxon>
        <taxon>Betaproteobacteria</taxon>
        <taxon>Burkholderiales</taxon>
        <taxon>Burkholderiaceae</taxon>
        <taxon>Paraburkholderia</taxon>
    </lineage>
</organism>
<dbReference type="InterPro" id="IPR036631">
    <property type="entry name" value="MGMT_N_sf"/>
</dbReference>
<dbReference type="RefSeq" id="WP_134751542.1">
    <property type="nucleotide sequence ID" value="NZ_CP038149.1"/>
</dbReference>
<dbReference type="CDD" id="cd06445">
    <property type="entry name" value="ATase"/>
    <property type="match status" value="1"/>
</dbReference>
<comment type="subcellular location">
    <subcellularLocation>
        <location evidence="9">Cytoplasm</location>
    </subcellularLocation>
</comment>
<evidence type="ECO:0000256" key="7">
    <source>
        <dbReference type="ARBA" id="ARBA00023204"/>
    </source>
</evidence>
<comment type="catalytic activity">
    <reaction evidence="8 9">
        <text>a 6-O-methyl-2'-deoxyguanosine in DNA + L-cysteinyl-[protein] = S-methyl-L-cysteinyl-[protein] + a 2'-deoxyguanosine in DNA</text>
        <dbReference type="Rhea" id="RHEA:24000"/>
        <dbReference type="Rhea" id="RHEA-COMP:10131"/>
        <dbReference type="Rhea" id="RHEA-COMP:10132"/>
        <dbReference type="Rhea" id="RHEA-COMP:11367"/>
        <dbReference type="Rhea" id="RHEA-COMP:11368"/>
        <dbReference type="ChEBI" id="CHEBI:29950"/>
        <dbReference type="ChEBI" id="CHEBI:82612"/>
        <dbReference type="ChEBI" id="CHEBI:85445"/>
        <dbReference type="ChEBI" id="CHEBI:85448"/>
        <dbReference type="EC" id="2.1.1.63"/>
    </reaction>
</comment>
<dbReference type="OrthoDB" id="9802228at2"/>
<dbReference type="Pfam" id="PF02870">
    <property type="entry name" value="Methyltransf_1N"/>
    <property type="match status" value="1"/>
</dbReference>
<evidence type="ECO:0000256" key="6">
    <source>
        <dbReference type="ARBA" id="ARBA00022763"/>
    </source>
</evidence>
<evidence type="ECO:0000313" key="12">
    <source>
        <dbReference type="EMBL" id="QBQ99111.1"/>
    </source>
</evidence>
<dbReference type="InterPro" id="IPR008332">
    <property type="entry name" value="MethylG_MeTrfase_N"/>
</dbReference>
<comment type="similarity">
    <text evidence="2 9">Belongs to the MGMT family.</text>
</comment>
<dbReference type="AlphaFoldDB" id="A0A4P7CYA4"/>
<accession>A0A4P7CYA4</accession>
<keyword evidence="13" id="KW-1185">Reference proteome</keyword>
<sequence>MKHILIDTSLGRVRLAATEMGLAGLWFEGQKHSPDTTGWQYDPDHPVLREATQQLLAYFSDQRRSFDLPLDLSRGTPFQQAVWNALLTIPRGTTVSYGHLSQTIGKPAATRAVGATVGRNPISVIVPCHRVLGADGSLTGFASGLARKHALLVLEGALAWQRPLPLEGELLIC</sequence>
<comment type="miscellaneous">
    <text evidence="9">This enzyme catalyzes only one turnover and therefore is not strictly catalytic. According to one definition, an enzyme is a biocatalyst that acts repeatedly and over many reaction cycles.</text>
</comment>
<dbReference type="InterPro" id="IPR036388">
    <property type="entry name" value="WH-like_DNA-bd_sf"/>
</dbReference>
<evidence type="ECO:0000256" key="3">
    <source>
        <dbReference type="ARBA" id="ARBA00022490"/>
    </source>
</evidence>
<evidence type="ECO:0000256" key="4">
    <source>
        <dbReference type="ARBA" id="ARBA00022603"/>
    </source>
</evidence>
<dbReference type="PANTHER" id="PTHR10815">
    <property type="entry name" value="METHYLATED-DNA--PROTEIN-CYSTEINE METHYLTRANSFERASE"/>
    <property type="match status" value="1"/>
</dbReference>
<comment type="function">
    <text evidence="9">Involved in the cellular defense against the biological effects of O6-methylguanine (O6-MeG) and O4-methylthymine (O4-MeT) in DNA. Repairs the methylated nucleobase in DNA by stoichiometrically transferring the methyl group to a cysteine residue in the enzyme. This is a suicide reaction: the enzyme is irreversibly inactivated.</text>
</comment>
<reference evidence="12 13" key="1">
    <citation type="submission" date="2019-03" db="EMBL/GenBank/DDBJ databases">
        <title>Paraburkholderia sp. 7MH5, isolated from subtropical forest soil.</title>
        <authorList>
            <person name="Gao Z.-H."/>
            <person name="Qiu L.-H."/>
        </authorList>
    </citation>
    <scope>NUCLEOTIDE SEQUENCE [LARGE SCALE GENOMIC DNA]</scope>
    <source>
        <strain evidence="12 13">7MH5</strain>
    </source>
</reference>
<dbReference type="InterPro" id="IPR001497">
    <property type="entry name" value="MethylDNA_cys_MeTrfase_AS"/>
</dbReference>
<evidence type="ECO:0000256" key="1">
    <source>
        <dbReference type="ARBA" id="ARBA00001286"/>
    </source>
</evidence>
<dbReference type="Pfam" id="PF01035">
    <property type="entry name" value="DNA_binding_1"/>
    <property type="match status" value="1"/>
</dbReference>
<keyword evidence="5 9" id="KW-0808">Transferase</keyword>
<dbReference type="GO" id="GO:0003908">
    <property type="term" value="F:methylated-DNA-[protein]-cysteine S-methyltransferase activity"/>
    <property type="evidence" value="ECO:0007669"/>
    <property type="project" value="UniProtKB-UniRule"/>
</dbReference>
<dbReference type="EC" id="2.1.1.63" evidence="9"/>
<dbReference type="Gene3D" id="1.10.10.10">
    <property type="entry name" value="Winged helix-like DNA-binding domain superfamily/Winged helix DNA-binding domain"/>
    <property type="match status" value="1"/>
</dbReference>
<keyword evidence="3 9" id="KW-0963">Cytoplasm</keyword>
<dbReference type="Gene3D" id="3.30.160.70">
    <property type="entry name" value="Methylated DNA-protein cysteine methyltransferase domain"/>
    <property type="match status" value="1"/>
</dbReference>
<dbReference type="SUPFAM" id="SSF46767">
    <property type="entry name" value="Methylated DNA-protein cysteine methyltransferase, C-terminal domain"/>
    <property type="match status" value="1"/>
</dbReference>
<keyword evidence="4 9" id="KW-0489">Methyltransferase</keyword>
<keyword evidence="6 9" id="KW-0227">DNA damage</keyword>
<dbReference type="EMBL" id="CP038149">
    <property type="protein sequence ID" value="QBQ99111.1"/>
    <property type="molecule type" value="Genomic_DNA"/>
</dbReference>
<gene>
    <name evidence="12" type="ORF">E1956_17980</name>
</gene>
<dbReference type="KEGG" id="ppai:E1956_17980"/>
<evidence type="ECO:0000256" key="5">
    <source>
        <dbReference type="ARBA" id="ARBA00022679"/>
    </source>
</evidence>
<dbReference type="GO" id="GO:0006307">
    <property type="term" value="P:DNA alkylation repair"/>
    <property type="evidence" value="ECO:0007669"/>
    <property type="project" value="UniProtKB-UniRule"/>
</dbReference>
<dbReference type="NCBIfam" id="TIGR00589">
    <property type="entry name" value="ogt"/>
    <property type="match status" value="1"/>
</dbReference>
<evidence type="ECO:0000256" key="8">
    <source>
        <dbReference type="ARBA" id="ARBA00049348"/>
    </source>
</evidence>
<dbReference type="PROSITE" id="PS00374">
    <property type="entry name" value="MGMT"/>
    <property type="match status" value="1"/>
</dbReference>
<dbReference type="PANTHER" id="PTHR10815:SF5">
    <property type="entry name" value="METHYLATED-DNA--PROTEIN-CYSTEINE METHYLTRANSFERASE"/>
    <property type="match status" value="1"/>
</dbReference>
<evidence type="ECO:0000256" key="2">
    <source>
        <dbReference type="ARBA" id="ARBA00008711"/>
    </source>
</evidence>
<evidence type="ECO:0000259" key="11">
    <source>
        <dbReference type="Pfam" id="PF02870"/>
    </source>
</evidence>
<feature type="domain" description="Methylated-DNA-[protein]-cysteine S-methyltransferase DNA binding" evidence="10">
    <location>
        <begin position="77"/>
        <end position="156"/>
    </location>
</feature>
<dbReference type="Proteomes" id="UP000295727">
    <property type="component" value="Chromosome 2"/>
</dbReference>
<protein>
    <recommendedName>
        <fullName evidence="9">Methylated-DNA--protein-cysteine methyltransferase</fullName>
        <ecNumber evidence="9">2.1.1.63</ecNumber>
    </recommendedName>
    <alternativeName>
        <fullName evidence="9">6-O-methylguanine-DNA methyltransferase</fullName>
        <shortName evidence="9">MGMT</shortName>
    </alternativeName>
    <alternativeName>
        <fullName evidence="9">O-6-methylguanine-DNA-alkyltransferase</fullName>
    </alternativeName>
</protein>
<dbReference type="GO" id="GO:0032259">
    <property type="term" value="P:methylation"/>
    <property type="evidence" value="ECO:0007669"/>
    <property type="project" value="UniProtKB-KW"/>
</dbReference>
<name>A0A4P7CYA4_9BURK</name>
<dbReference type="SUPFAM" id="SSF53155">
    <property type="entry name" value="Methylated DNA-protein cysteine methyltransferase domain"/>
    <property type="match status" value="1"/>
</dbReference>
<dbReference type="InterPro" id="IPR014048">
    <property type="entry name" value="MethylDNA_cys_MeTrfase_DNA-bd"/>
</dbReference>